<keyword evidence="3" id="KW-0677">Repeat</keyword>
<dbReference type="PANTHER" id="PTHR19879">
    <property type="entry name" value="TRANSCRIPTION INITIATION FACTOR TFIID"/>
    <property type="match status" value="1"/>
</dbReference>
<dbReference type="PROSITE" id="PS50294">
    <property type="entry name" value="WD_REPEATS_REGION"/>
    <property type="match status" value="5"/>
</dbReference>
<name>A0A0B0NRJ6_GOSAR</name>
<comment type="subcellular location">
    <subcellularLocation>
        <location evidence="1">Nucleus</location>
    </subcellularLocation>
</comment>
<dbReference type="Pfam" id="PF04494">
    <property type="entry name" value="TFIID_NTD2"/>
    <property type="match status" value="1"/>
</dbReference>
<evidence type="ECO:0000313" key="8">
    <source>
        <dbReference type="Proteomes" id="UP000032142"/>
    </source>
</evidence>
<dbReference type="PANTHER" id="PTHR19879:SF1">
    <property type="entry name" value="CANNONBALL-RELATED"/>
    <property type="match status" value="1"/>
</dbReference>
<dbReference type="OrthoDB" id="674604at2759"/>
<dbReference type="GO" id="GO:0005669">
    <property type="term" value="C:transcription factor TFIID complex"/>
    <property type="evidence" value="ECO:0007669"/>
    <property type="project" value="TreeGrafter"/>
</dbReference>
<evidence type="ECO:0000256" key="6">
    <source>
        <dbReference type="ARBA" id="ARBA00023242"/>
    </source>
</evidence>
<dbReference type="Pfam" id="PF00400">
    <property type="entry name" value="WD40"/>
    <property type="match status" value="6"/>
</dbReference>
<dbReference type="SUPFAM" id="SSF160897">
    <property type="entry name" value="Taf5 N-terminal domain-like"/>
    <property type="match status" value="1"/>
</dbReference>
<keyword evidence="5" id="KW-0804">Transcription</keyword>
<keyword evidence="6" id="KW-0539">Nucleus</keyword>
<evidence type="ECO:0000256" key="2">
    <source>
        <dbReference type="ARBA" id="ARBA00022574"/>
    </source>
</evidence>
<dbReference type="GO" id="GO:0003743">
    <property type="term" value="F:translation initiation factor activity"/>
    <property type="evidence" value="ECO:0007669"/>
    <property type="project" value="UniProtKB-KW"/>
</dbReference>
<keyword evidence="2" id="KW-0853">WD repeat</keyword>
<dbReference type="Proteomes" id="UP000032142">
    <property type="component" value="Unassembled WGS sequence"/>
</dbReference>
<keyword evidence="4" id="KW-0805">Transcription regulation</keyword>
<dbReference type="GO" id="GO:0016251">
    <property type="term" value="F:RNA polymerase II general transcription initiation factor activity"/>
    <property type="evidence" value="ECO:0007669"/>
    <property type="project" value="TreeGrafter"/>
</dbReference>
<dbReference type="InterPro" id="IPR001680">
    <property type="entry name" value="WD40_rpt"/>
</dbReference>
<dbReference type="InterPro" id="IPR019775">
    <property type="entry name" value="WD40_repeat_CS"/>
</dbReference>
<dbReference type="PRINTS" id="PR00320">
    <property type="entry name" value="GPROTEINBRPT"/>
</dbReference>
<dbReference type="CDD" id="cd08044">
    <property type="entry name" value="TAF5_NTD2"/>
    <property type="match status" value="1"/>
</dbReference>
<proteinExistence type="predicted"/>
<dbReference type="PROSITE" id="PS00678">
    <property type="entry name" value="WD_REPEATS_1"/>
    <property type="match status" value="4"/>
</dbReference>
<dbReference type="InterPro" id="IPR015943">
    <property type="entry name" value="WD40/YVTN_repeat-like_dom_sf"/>
</dbReference>
<dbReference type="InterPro" id="IPR036322">
    <property type="entry name" value="WD40_repeat_dom_sf"/>
</dbReference>
<keyword evidence="8" id="KW-1185">Reference proteome</keyword>
<evidence type="ECO:0000256" key="3">
    <source>
        <dbReference type="ARBA" id="ARBA00022737"/>
    </source>
</evidence>
<evidence type="ECO:0000256" key="5">
    <source>
        <dbReference type="ARBA" id="ARBA00023163"/>
    </source>
</evidence>
<dbReference type="InterPro" id="IPR020472">
    <property type="entry name" value="WD40_PAC1"/>
</dbReference>
<reference evidence="8" key="1">
    <citation type="submission" date="2014-09" db="EMBL/GenBank/DDBJ databases">
        <authorList>
            <person name="Mudge J."/>
            <person name="Ramaraj T."/>
            <person name="Lindquist I.E."/>
            <person name="Bharti A.K."/>
            <person name="Sundararajan A."/>
            <person name="Cameron C.T."/>
            <person name="Woodward J.E."/>
            <person name="May G.D."/>
            <person name="Brubaker C."/>
            <person name="Broadhvest J."/>
            <person name="Wilkins T.A."/>
        </authorList>
    </citation>
    <scope>NUCLEOTIDE SEQUENCE</scope>
    <source>
        <strain evidence="8">cv. AKA8401</strain>
    </source>
</reference>
<accession>A0A0B0NRJ6</accession>
<evidence type="ECO:0000256" key="1">
    <source>
        <dbReference type="ARBA" id="ARBA00004123"/>
    </source>
</evidence>
<dbReference type="CDD" id="cd00200">
    <property type="entry name" value="WD40"/>
    <property type="match status" value="1"/>
</dbReference>
<gene>
    <name evidence="7" type="ORF">F383_18693</name>
</gene>
<evidence type="ECO:0000256" key="4">
    <source>
        <dbReference type="ARBA" id="ARBA00023015"/>
    </source>
</evidence>
<keyword evidence="7" id="KW-0396">Initiation factor</keyword>
<evidence type="ECO:0000313" key="7">
    <source>
        <dbReference type="EMBL" id="KHG15465.1"/>
    </source>
</evidence>
<organism evidence="7 8">
    <name type="scientific">Gossypium arboreum</name>
    <name type="common">Tree cotton</name>
    <name type="synonym">Gossypium nanking</name>
    <dbReference type="NCBI Taxonomy" id="29729"/>
    <lineage>
        <taxon>Eukaryota</taxon>
        <taxon>Viridiplantae</taxon>
        <taxon>Streptophyta</taxon>
        <taxon>Embryophyta</taxon>
        <taxon>Tracheophyta</taxon>
        <taxon>Spermatophyta</taxon>
        <taxon>Magnoliopsida</taxon>
        <taxon>eudicotyledons</taxon>
        <taxon>Gunneridae</taxon>
        <taxon>Pentapetalae</taxon>
        <taxon>rosids</taxon>
        <taxon>malvids</taxon>
        <taxon>Malvales</taxon>
        <taxon>Malvaceae</taxon>
        <taxon>Malvoideae</taxon>
        <taxon>Gossypium</taxon>
    </lineage>
</organism>
<dbReference type="Gene3D" id="2.130.10.10">
    <property type="entry name" value="YVTN repeat-like/Quinoprotein amine dehydrogenase"/>
    <property type="match status" value="3"/>
</dbReference>
<keyword evidence="7" id="KW-0648">Protein biosynthesis</keyword>
<sequence>MENMQAVNSFVAAYLKKKGFKEAEQLLEDIQSKDSAPVDFHNDPELAKFIHRFSQSEDDVARYQDGYSKLRSWAYGSLDLYKHELLRVLYPVFIHSFMDMVAKGHLQEARTFFKAFREDHELMHSRDLQKLEGVLSQSHLEEMEFSRSLRQSKVNIKICQYSYDLLLQYLHKTQSIAMLGVINEHINFQVFSGQPSSISDDAEVVTLIGSCQDAANQLNQKEIHWGLLEDSLEERLEKAGGLLSDSEKTEEENKEGDVDETKKRSIEGGKQGASTKESKKEKALNATTKNARLEASTTSAAPRVKPKLPLPLMSTEVEQSILEDLRNRVQLSSVALPSVSFYTFLNTHNGLNCSSISHDGSLVAGGFSDSSLKVWDMAKLGQQGGSSNLQVENDSSSSEQVLGPNGGKRSYTLFEGHSAPVYSATFSPLGDFILSSSVDTTIRLWSTKLNANLVCYKGHNYPVWDVQFSPVGHYFASASHDRTARIWSMDRIQPLRIMAGHLSDVDCVQWHANCNYIATGSSDKTVRLWDVQSGECVRIFIGHRSMILSLAMSPDGRYMASGDEDGMIMTWDLSSGRCITPLMGHTSCVWTLGFSCEGSLLASGSADCTIKLWDVTTSTKVPRNEEKSGTNPNRLRSLKTLATKSTSVYSLQFSRRNLLFAAGVLSKNT</sequence>
<dbReference type="GO" id="GO:0006367">
    <property type="term" value="P:transcription initiation at RNA polymerase II promoter"/>
    <property type="evidence" value="ECO:0007669"/>
    <property type="project" value="TreeGrafter"/>
</dbReference>
<protein>
    <submittedName>
        <fullName evidence="7">Transcription initiation factor TFIID subunit 5</fullName>
    </submittedName>
</protein>
<dbReference type="EMBL" id="KN403826">
    <property type="protein sequence ID" value="KHG15465.1"/>
    <property type="molecule type" value="Genomic_DNA"/>
</dbReference>
<dbReference type="KEGG" id="gab:108470843"/>
<dbReference type="InterPro" id="IPR037264">
    <property type="entry name" value="TFIID_NTD2_sf"/>
</dbReference>
<dbReference type="AlphaFoldDB" id="A0A0B0NRJ6"/>
<dbReference type="InterPro" id="IPR007582">
    <property type="entry name" value="TFIID_NTD2"/>
</dbReference>
<dbReference type="PROSITE" id="PS50082">
    <property type="entry name" value="WD_REPEATS_2"/>
    <property type="match status" value="6"/>
</dbReference>
<dbReference type="Gene3D" id="1.25.40.500">
    <property type="entry name" value="TFIID subunit TAF5, NTD2 domain"/>
    <property type="match status" value="1"/>
</dbReference>
<dbReference type="SUPFAM" id="SSF50978">
    <property type="entry name" value="WD40 repeat-like"/>
    <property type="match status" value="1"/>
</dbReference>
<dbReference type="SMART" id="SM00320">
    <property type="entry name" value="WD40"/>
    <property type="match status" value="6"/>
</dbReference>